<evidence type="ECO:0000313" key="1">
    <source>
        <dbReference type="EMBL" id="QNO57022.1"/>
    </source>
</evidence>
<accession>A0A7G9Z9T8</accession>
<dbReference type="AlphaFoldDB" id="A0A7G9Z9T8"/>
<reference evidence="1" key="1">
    <citation type="submission" date="2020-06" db="EMBL/GenBank/DDBJ databases">
        <title>Unique genomic features of the anaerobic methanotrophic archaea.</title>
        <authorList>
            <person name="Chadwick G.L."/>
            <person name="Skennerton C.T."/>
            <person name="Laso-Perez R."/>
            <person name="Leu A.O."/>
            <person name="Speth D.R."/>
            <person name="Yu H."/>
            <person name="Morgan-Lang C."/>
            <person name="Hatzenpichler R."/>
            <person name="Goudeau D."/>
            <person name="Malmstrom R."/>
            <person name="Brazelton W.J."/>
            <person name="Woyke T."/>
            <person name="Hallam S.J."/>
            <person name="Tyson G.W."/>
            <person name="Wegener G."/>
            <person name="Boetius A."/>
            <person name="Orphan V."/>
        </authorList>
    </citation>
    <scope>NUCLEOTIDE SEQUENCE</scope>
</reference>
<organism evidence="1">
    <name type="scientific">Candidatus Methanophaga sp. ANME-1 ERB7</name>
    <dbReference type="NCBI Taxonomy" id="2759913"/>
    <lineage>
        <taxon>Archaea</taxon>
        <taxon>Methanobacteriati</taxon>
        <taxon>Methanobacteriota</taxon>
        <taxon>Stenosarchaea group</taxon>
        <taxon>Methanomicrobia</taxon>
        <taxon>Candidatus Methanophagales</taxon>
        <taxon>Candidatus Methanophagaceae</taxon>
        <taxon>Candidatus Methanophaga</taxon>
    </lineage>
</organism>
<name>A0A7G9Z9T8_9EURY</name>
<sequence>MTGTAGTNISAFGAGDLDGDKKEDVLVLISTSETETLIAKRGHNGEHLWEEVCNRNGSLCIACE</sequence>
<protein>
    <recommendedName>
        <fullName evidence="2">FG-GAP repeat protein</fullName>
    </recommendedName>
</protein>
<dbReference type="EMBL" id="MT631676">
    <property type="protein sequence ID" value="QNO57022.1"/>
    <property type="molecule type" value="Genomic_DNA"/>
</dbReference>
<proteinExistence type="predicted"/>
<gene>
    <name evidence="1" type="ORF">PEKJEAHP_00023</name>
</gene>
<evidence type="ECO:0008006" key="2">
    <source>
        <dbReference type="Google" id="ProtNLM"/>
    </source>
</evidence>